<evidence type="ECO:0000313" key="7">
    <source>
        <dbReference type="EMBL" id="KAJ8922936.1"/>
    </source>
</evidence>
<accession>A0AAV8W8L0</accession>
<feature type="domain" description="GH18" evidence="6">
    <location>
        <begin position="1"/>
        <end position="319"/>
    </location>
</feature>
<organism evidence="7 8">
    <name type="scientific">Exocentrus adspersus</name>
    <dbReference type="NCBI Taxonomy" id="1586481"/>
    <lineage>
        <taxon>Eukaryota</taxon>
        <taxon>Metazoa</taxon>
        <taxon>Ecdysozoa</taxon>
        <taxon>Arthropoda</taxon>
        <taxon>Hexapoda</taxon>
        <taxon>Insecta</taxon>
        <taxon>Pterygota</taxon>
        <taxon>Neoptera</taxon>
        <taxon>Endopterygota</taxon>
        <taxon>Coleoptera</taxon>
        <taxon>Polyphaga</taxon>
        <taxon>Cucujiformia</taxon>
        <taxon>Chrysomeloidea</taxon>
        <taxon>Cerambycidae</taxon>
        <taxon>Lamiinae</taxon>
        <taxon>Acanthocinini</taxon>
        <taxon>Exocentrus</taxon>
    </lineage>
</organism>
<dbReference type="Gene3D" id="3.10.50.10">
    <property type="match status" value="1"/>
</dbReference>
<proteinExistence type="inferred from homology"/>
<dbReference type="GO" id="GO:0008061">
    <property type="term" value="F:chitin binding"/>
    <property type="evidence" value="ECO:0007669"/>
    <property type="project" value="UniProtKB-KW"/>
</dbReference>
<dbReference type="SUPFAM" id="SSF54556">
    <property type="entry name" value="Chitinase insertion domain"/>
    <property type="match status" value="1"/>
</dbReference>
<gene>
    <name evidence="7" type="ORF">NQ315_001481</name>
</gene>
<comment type="similarity">
    <text evidence="1">Belongs to the glycosyl hydrolase 18 family. Chitinase class II subfamily.</text>
</comment>
<sequence length="1708" mass="183335">MMGFLGGAWLLVLLAGIGGGVATPDCPARKSGAKLFCYYGKLTDVDNCFCSHAVLPADSDVKAIERARQHLKGVKVLVTVNEFNQGLVDLLKSSKVDGLELELQKLDSKDDIVDFMSTVRTKLGADLYLVLSVPARADILAKYYDFKRLSKHADAFVLQTGFLGASTNLTFHPSRLSGMWDMQNTDSVVDLVSGLGAPLSKLVITAPVQAFHFTLQNEEFTAPGSPALEIKSLTRNELCEMMNNSAHNWTLERDEDQAGPYIFSKNQWIAFEDATSMDVKAKYSRVRGLAGMALKDASQDGDKCGPTVAEAAYNGLRGGAVLHSLEREIRETSRPLDSVHLSPYRISRIIDVEGKIHTVRQDTRTEFSCSRQGYYVHPRSCNRFYRCVKFDQLVEDFNVFEFDCPAGLAFDETVEVCVWPGSLRNGGPCSGSSEIAPVPEQRFECPAEQGYYADPENCRWFFACLDHGTARLSAYEFRCPYGLVFDSDRLMCEWPWLVPRCASGYAYGGYTSGQGAGVLLEHYNGLGPLGVVKLGGVAGRIEQPIVYSNVGTGLGYSNVGTAGLGYSNVGTAGLGLGYKAVQSLQNAGLLRTGAGAGVGYQQGVALTGLGGTQYSGAGLASHEIGLGAYGSNQDNSGLAGVSGVYKTGQYNSGLGVVSGTFGSDNGVGGVQYNSGLGVALGADQYNSGLAAGYGTKTGVGAQLVSGDFGGKTSQAQAGQYQANLAGDALGITQYQAGGNTGAGLVVGSAGLAQDAGLGFDAFGVRLNQGQGAQSFQTATQYHDGATGRGVAGNINIVGGGYSAVGQAKSGLELTANGASIDAVLQASPSPVAVATYASVPTVTSVPIPSIKTASGFESFNGGVVANVPELQYRVQGNLSAVGFVPTSTPSTVLYRSQTGNSNAGATSYSYQSLDSTNNNGGYVYSKPALEQGVVVSGYSGASTVRPVEENLIPVQRSEGYVYEKPSIPFNFEEGPARTLSAFSVSSTPAPVAVVQTLRPVAPIVKYQQPVVKQSVTPVVTYQQPVAPVIRYQQPVIQPRPQVYVSSTVAPIIQPRPQVYVSSTVAPVVEQKVRLQPAVSSYSFTQNLASTGGYNYPKPTIAFEERPAIQTYQRAKPVIISKFSIGSPTVQPAVVQLRTQNLVQPAVATYQQGYSYPKPAVAFEEKPLVQPTAATYSYQQGYHYPKPAVAFEEKPTPAVVSTYQYQQPVVQYGAVLEQKPVTTYTYKDVAQQAIGVYRPSAVATYNYAVPTTARPVTFKPVTTYIASTTSAPVVPEFSGYNYPKPTVTFAEEPVVKEVPFVKKKAYVTGQANTYQYNQRFEAPASPVVSTNYLTATTPAPVVVENYQAPVYTTPRPTYQSVVASVTQAPNFYYYDSRLSTTPKTVLAQQGYSYPKPKIQFEERPTSPPLPPPREYLPQTSRPVSTYSFSSLDNQFQRASSPRPFTPLVAKVAVTTPQRVVVPVTTPQSVVVPATYAPRIRYTTSLPPVEVTTLARDYLPVRARLRVATTPAPLPTLEYASGRPAKVTVIKNNDLNPLLTAKLGAQCTCVSNTLNLRKKQKIIIVEDDDDDENGKVVENYRYNPDTVEITPAPQISKASVLVDNGVSDKEIAGAVRTGLKLVKQAAKEGTEEAIAENERASVRDTIDCQRAGLFRHPNQCNKFYACRWDCKKNKYTVHTFNCPVQLTFDNSIGACNWPSQGPACLENTLL</sequence>
<dbReference type="SUPFAM" id="SSF57625">
    <property type="entry name" value="Invertebrate chitin-binding proteins"/>
    <property type="match status" value="3"/>
</dbReference>
<keyword evidence="4" id="KW-0732">Signal</keyword>
<feature type="domain" description="Chitin-binding type-2" evidence="5">
    <location>
        <begin position="366"/>
        <end position="431"/>
    </location>
</feature>
<reference evidence="7 8" key="1">
    <citation type="journal article" date="2023" name="Insect Mol. Biol.">
        <title>Genome sequencing provides insights into the evolution of gene families encoding plant cell wall-degrading enzymes in longhorned beetles.</title>
        <authorList>
            <person name="Shin N.R."/>
            <person name="Okamura Y."/>
            <person name="Kirsch R."/>
            <person name="Pauchet Y."/>
        </authorList>
    </citation>
    <scope>NUCLEOTIDE SEQUENCE [LARGE SCALE GENOMIC DNA]</scope>
    <source>
        <strain evidence="7">EAD_L_NR</strain>
    </source>
</reference>
<keyword evidence="8" id="KW-1185">Reference proteome</keyword>
<feature type="region of interest" description="Disordered" evidence="3">
    <location>
        <begin position="1395"/>
        <end position="1419"/>
    </location>
</feature>
<dbReference type="Proteomes" id="UP001159042">
    <property type="component" value="Unassembled WGS sequence"/>
</dbReference>
<evidence type="ECO:0000259" key="6">
    <source>
        <dbReference type="PROSITE" id="PS51910"/>
    </source>
</evidence>
<feature type="signal peptide" evidence="4">
    <location>
        <begin position="1"/>
        <end position="22"/>
    </location>
</feature>
<feature type="domain" description="Chitin-binding type-2" evidence="5">
    <location>
        <begin position="442"/>
        <end position="503"/>
    </location>
</feature>
<dbReference type="Gene3D" id="3.20.20.80">
    <property type="entry name" value="Glycosidases"/>
    <property type="match status" value="1"/>
</dbReference>
<comment type="caution">
    <text evidence="7">The sequence shown here is derived from an EMBL/GenBank/DDBJ whole genome shotgun (WGS) entry which is preliminary data.</text>
</comment>
<dbReference type="PANTHER" id="PTHR11177">
    <property type="entry name" value="CHITINASE"/>
    <property type="match status" value="1"/>
</dbReference>
<dbReference type="Pfam" id="PF00704">
    <property type="entry name" value="Glyco_hydro_18"/>
    <property type="match status" value="1"/>
</dbReference>
<dbReference type="GO" id="GO:0005975">
    <property type="term" value="P:carbohydrate metabolic process"/>
    <property type="evidence" value="ECO:0007669"/>
    <property type="project" value="InterPro"/>
</dbReference>
<dbReference type="GO" id="GO:0006032">
    <property type="term" value="P:chitin catabolic process"/>
    <property type="evidence" value="ECO:0007669"/>
    <property type="project" value="TreeGrafter"/>
</dbReference>
<dbReference type="SMART" id="SM00636">
    <property type="entry name" value="Glyco_18"/>
    <property type="match status" value="1"/>
</dbReference>
<feature type="domain" description="Chitin-binding type-2" evidence="5">
    <location>
        <begin position="1643"/>
        <end position="1704"/>
    </location>
</feature>
<evidence type="ECO:0000259" key="5">
    <source>
        <dbReference type="PROSITE" id="PS50940"/>
    </source>
</evidence>
<dbReference type="InterPro" id="IPR050314">
    <property type="entry name" value="Glycosyl_Hydrlase_18"/>
</dbReference>
<feature type="compositionally biased region" description="Pro residues" evidence="3">
    <location>
        <begin position="1404"/>
        <end position="1413"/>
    </location>
</feature>
<name>A0AAV8W8L0_9CUCU</name>
<dbReference type="GO" id="GO:0005576">
    <property type="term" value="C:extracellular region"/>
    <property type="evidence" value="ECO:0007669"/>
    <property type="project" value="InterPro"/>
</dbReference>
<dbReference type="GO" id="GO:0004568">
    <property type="term" value="F:chitinase activity"/>
    <property type="evidence" value="ECO:0007669"/>
    <property type="project" value="TreeGrafter"/>
</dbReference>
<evidence type="ECO:0008006" key="9">
    <source>
        <dbReference type="Google" id="ProtNLM"/>
    </source>
</evidence>
<dbReference type="PROSITE" id="PS51910">
    <property type="entry name" value="GH18_2"/>
    <property type="match status" value="1"/>
</dbReference>
<evidence type="ECO:0000256" key="4">
    <source>
        <dbReference type="SAM" id="SignalP"/>
    </source>
</evidence>
<dbReference type="InterPro" id="IPR036508">
    <property type="entry name" value="Chitin-bd_dom_sf"/>
</dbReference>
<protein>
    <recommendedName>
        <fullName evidence="9">Chitinase</fullName>
    </recommendedName>
</protein>
<dbReference type="InterPro" id="IPR011583">
    <property type="entry name" value="Chitinase_II/V-like_cat"/>
</dbReference>
<feature type="chain" id="PRO_5043451559" description="Chitinase" evidence="4">
    <location>
        <begin position="23"/>
        <end position="1708"/>
    </location>
</feature>
<dbReference type="PANTHER" id="PTHR11177:SF235">
    <property type="entry name" value="CHITINASE-LIKE PROTEIN IDGF1-RELATED"/>
    <property type="match status" value="1"/>
</dbReference>
<dbReference type="InterPro" id="IPR017853">
    <property type="entry name" value="GH"/>
</dbReference>
<dbReference type="InterPro" id="IPR029070">
    <property type="entry name" value="Chitinase_insertion_sf"/>
</dbReference>
<keyword evidence="2" id="KW-0147">Chitin-binding</keyword>
<dbReference type="SUPFAM" id="SSF51445">
    <property type="entry name" value="(Trans)glycosidases"/>
    <property type="match status" value="1"/>
</dbReference>
<dbReference type="InterPro" id="IPR001223">
    <property type="entry name" value="Glyco_hydro18_cat"/>
</dbReference>
<dbReference type="EMBL" id="JANEYG010000005">
    <property type="protein sequence ID" value="KAJ8922936.1"/>
    <property type="molecule type" value="Genomic_DNA"/>
</dbReference>
<dbReference type="SMART" id="SM00494">
    <property type="entry name" value="ChtBD2"/>
    <property type="match status" value="3"/>
</dbReference>
<evidence type="ECO:0000256" key="3">
    <source>
        <dbReference type="SAM" id="MobiDB-lite"/>
    </source>
</evidence>
<dbReference type="Gene3D" id="2.170.140.10">
    <property type="entry name" value="Chitin binding domain"/>
    <property type="match status" value="3"/>
</dbReference>
<evidence type="ECO:0000256" key="2">
    <source>
        <dbReference type="ARBA" id="ARBA00022669"/>
    </source>
</evidence>
<dbReference type="PROSITE" id="PS50940">
    <property type="entry name" value="CHIT_BIND_II"/>
    <property type="match status" value="3"/>
</dbReference>
<dbReference type="InterPro" id="IPR002557">
    <property type="entry name" value="Chitin-bd_dom"/>
</dbReference>
<dbReference type="Pfam" id="PF01607">
    <property type="entry name" value="CBM_14"/>
    <property type="match status" value="3"/>
</dbReference>
<evidence type="ECO:0000313" key="8">
    <source>
        <dbReference type="Proteomes" id="UP001159042"/>
    </source>
</evidence>
<evidence type="ECO:0000256" key="1">
    <source>
        <dbReference type="ARBA" id="ARBA00009121"/>
    </source>
</evidence>